<feature type="region of interest" description="Disordered" evidence="1">
    <location>
        <begin position="55"/>
        <end position="83"/>
    </location>
</feature>
<dbReference type="AlphaFoldDB" id="A0A4V1CB73"/>
<evidence type="ECO:0000256" key="1">
    <source>
        <dbReference type="SAM" id="MobiDB-lite"/>
    </source>
</evidence>
<dbReference type="RefSeq" id="WP_135846797.1">
    <property type="nucleotide sequence ID" value="NZ_CP035088.1"/>
</dbReference>
<name>A0A4V1CB73_9PSED</name>
<keyword evidence="3" id="KW-0261">Viral envelope protein</keyword>
<dbReference type="OrthoDB" id="7031901at2"/>
<proteinExistence type="predicted"/>
<evidence type="ECO:0000313" key="3">
    <source>
        <dbReference type="EMBL" id="QBZ91404.1"/>
    </source>
</evidence>
<accession>A0A4V1CB73</accession>
<feature type="compositionally biased region" description="Polar residues" evidence="1">
    <location>
        <begin position="55"/>
        <end position="64"/>
    </location>
</feature>
<keyword evidence="3" id="KW-0946">Virion</keyword>
<feature type="signal peptide" evidence="2">
    <location>
        <begin position="1"/>
        <end position="20"/>
    </location>
</feature>
<reference evidence="3 4" key="1">
    <citation type="journal article" date="2019" name="Front. Microbiol.">
        <title>In silico and Genetic Analyses of Cyclic Lipopeptide Synthetic Gene Clusters in Pseudomonas sp. 11K1.</title>
        <authorList>
            <person name="Zhao H."/>
            <person name="Liu Y.P."/>
            <person name="Zhang L.Q."/>
        </authorList>
    </citation>
    <scope>NUCLEOTIDE SEQUENCE [LARGE SCALE GENOMIC DNA]</scope>
    <source>
        <strain evidence="3 4">11K1</strain>
    </source>
</reference>
<gene>
    <name evidence="3" type="ORF">EPZ47_22790</name>
</gene>
<feature type="chain" id="PRO_5020214928" evidence="2">
    <location>
        <begin position="21"/>
        <end position="167"/>
    </location>
</feature>
<evidence type="ECO:0000313" key="4">
    <source>
        <dbReference type="Proteomes" id="UP000296468"/>
    </source>
</evidence>
<dbReference type="KEGG" id="pvk:EPZ47_22790"/>
<dbReference type="Proteomes" id="UP000296468">
    <property type="component" value="Chromosome"/>
</dbReference>
<evidence type="ECO:0000256" key="2">
    <source>
        <dbReference type="SAM" id="SignalP"/>
    </source>
</evidence>
<organism evidence="3 4">
    <name type="scientific">Pseudomonas viciae</name>
    <dbReference type="NCBI Taxonomy" id="2505979"/>
    <lineage>
        <taxon>Bacteria</taxon>
        <taxon>Pseudomonadati</taxon>
        <taxon>Pseudomonadota</taxon>
        <taxon>Gammaproteobacteria</taxon>
        <taxon>Pseudomonadales</taxon>
        <taxon>Pseudomonadaceae</taxon>
        <taxon>Pseudomonas</taxon>
    </lineage>
</organism>
<protein>
    <submittedName>
        <fullName evidence="3">Cell envelope protein SmpA</fullName>
    </submittedName>
</protein>
<sequence>MPANHYLFLLATLPCLPVWAAGQTVHRCESSVGHVTFTTLSCGPGEDLSLQQIHPYSPGTSGPITESLLPEAEPRQTSSNRTSRKELTVVGQFEDRCANLIDARQRRDAIMNQRIIAGMSQQDVESALGKPHSIKIRNSSTRYTYKAKKGRSAEIVFDEKGCVKGKS</sequence>
<dbReference type="EMBL" id="CP035088">
    <property type="protein sequence ID" value="QBZ91404.1"/>
    <property type="molecule type" value="Genomic_DNA"/>
</dbReference>
<keyword evidence="2" id="KW-0732">Signal</keyword>